<evidence type="ECO:0000256" key="2">
    <source>
        <dbReference type="SAM" id="MobiDB-lite"/>
    </source>
</evidence>
<reference evidence="5 6" key="1">
    <citation type="submission" date="2020-11" db="EMBL/GenBank/DDBJ databases">
        <authorList>
            <person name="Wallbank WR R."/>
            <person name="Pardo Diaz C."/>
            <person name="Kozak K."/>
            <person name="Martin S."/>
            <person name="Jiggins C."/>
            <person name="Moest M."/>
            <person name="Warren A I."/>
            <person name="Generalovic N T."/>
            <person name="Byers J.R.P. K."/>
            <person name="Montejo-Kovacevich G."/>
            <person name="Yen C E."/>
        </authorList>
    </citation>
    <scope>NUCLEOTIDE SEQUENCE [LARGE SCALE GENOMIC DNA]</scope>
</reference>
<dbReference type="InterPro" id="IPR050373">
    <property type="entry name" value="Fibrinogen_C-term_domain"/>
</dbReference>
<dbReference type="InterPro" id="IPR014716">
    <property type="entry name" value="Fibrinogen_a/b/g_C_1"/>
</dbReference>
<organism evidence="5 6">
    <name type="scientific">Hermetia illucens</name>
    <name type="common">Black soldier fly</name>
    <dbReference type="NCBI Taxonomy" id="343691"/>
    <lineage>
        <taxon>Eukaryota</taxon>
        <taxon>Metazoa</taxon>
        <taxon>Ecdysozoa</taxon>
        <taxon>Arthropoda</taxon>
        <taxon>Hexapoda</taxon>
        <taxon>Insecta</taxon>
        <taxon>Pterygota</taxon>
        <taxon>Neoptera</taxon>
        <taxon>Endopterygota</taxon>
        <taxon>Diptera</taxon>
        <taxon>Brachycera</taxon>
        <taxon>Stratiomyomorpha</taxon>
        <taxon>Stratiomyidae</taxon>
        <taxon>Hermetiinae</taxon>
        <taxon>Hermetia</taxon>
    </lineage>
</organism>
<dbReference type="OrthoDB" id="6145874at2759"/>
<dbReference type="InterPro" id="IPR036056">
    <property type="entry name" value="Fibrinogen-like_C"/>
</dbReference>
<sequence>MRNLPILLFVVFCVIRSINGNIIPDDAEDTLQDHINHLSGLMEKFGALYLTSLDQKLTAIISALTAVDTNIKSLQEKSGTWNIFLHHVQAWTDTMKAIDHKVDLVRLAQDDNHSLENQLNRMEFALNHISTKVDTLNEKTQAINSPMLEKIKDIHEIVKSREKSDRVEKDGLSAKLSAIMRHVLMIEGSQGRESRRTKVSRGAARDVDYYNQNLESIELKIDQILNEFPATNNMDEVIATQRKQSDLIKNMQELIRAIDERTVRIYDAEAQHSTKLLSCCRQSNDELATFTTSSDLLLKRIEKLVLDVQNQVKGLPQEDSRKESKGTKTNSKVGGTGGHIGPVGKNREANTTGHEKSTTDSKPSVETGDSKIDDKKSVDKKKDKTEEEKERQSPKISTDVSSEDDENEEEIDDIRQGVIDSPQKTGCHEIEERVDGVYKFKNTSHDDIRNYHERYCAFPTDGAGWTVIQRRGPFEVQENFNRSWDDYKYGFGDLHRDFWFGNEFIHRMVYKEIHELRIEMEDFDGVQVWAEYSTFQIEPEKDNYKLIIGGFRGSVTDSMLYHDGMEFSTYDRRNDRTVEECCSCATGYGSGWWFDNCSEANLNGVYRDQPKDHDYIGIVWENWHGDYSLKKSRMLIRPKNIWQDLEDSEADLFPEIPPEDP</sequence>
<dbReference type="EMBL" id="LR899014">
    <property type="protein sequence ID" value="CAD7092793.1"/>
    <property type="molecule type" value="Genomic_DNA"/>
</dbReference>
<evidence type="ECO:0000313" key="6">
    <source>
        <dbReference type="Proteomes" id="UP000594454"/>
    </source>
</evidence>
<feature type="signal peptide" evidence="3">
    <location>
        <begin position="1"/>
        <end position="20"/>
    </location>
</feature>
<dbReference type="Pfam" id="PF00147">
    <property type="entry name" value="Fibrinogen_C"/>
    <property type="match status" value="1"/>
</dbReference>
<gene>
    <name evidence="5" type="ORF">HERILL_LOCUS15124</name>
</gene>
<feature type="region of interest" description="Disordered" evidence="2">
    <location>
        <begin position="315"/>
        <end position="421"/>
    </location>
</feature>
<feature type="compositionally biased region" description="Basic and acidic residues" evidence="2">
    <location>
        <begin position="316"/>
        <end position="326"/>
    </location>
</feature>
<dbReference type="InParanoid" id="A0A7R8Z2A7"/>
<keyword evidence="6" id="KW-1185">Reference proteome</keyword>
<dbReference type="SUPFAM" id="SSF56496">
    <property type="entry name" value="Fibrinogen C-terminal domain-like"/>
    <property type="match status" value="1"/>
</dbReference>
<feature type="compositionally biased region" description="Basic and acidic residues" evidence="2">
    <location>
        <begin position="345"/>
        <end position="359"/>
    </location>
</feature>
<keyword evidence="3" id="KW-0732">Signal</keyword>
<dbReference type="GO" id="GO:0005615">
    <property type="term" value="C:extracellular space"/>
    <property type="evidence" value="ECO:0007669"/>
    <property type="project" value="TreeGrafter"/>
</dbReference>
<dbReference type="AlphaFoldDB" id="A0A7R8Z2A7"/>
<evidence type="ECO:0000256" key="3">
    <source>
        <dbReference type="SAM" id="SignalP"/>
    </source>
</evidence>
<keyword evidence="1" id="KW-1015">Disulfide bond</keyword>
<evidence type="ECO:0000259" key="4">
    <source>
        <dbReference type="PROSITE" id="PS51406"/>
    </source>
</evidence>
<protein>
    <recommendedName>
        <fullName evidence="4">Fibrinogen C-terminal domain-containing protein</fullName>
    </recommendedName>
</protein>
<name>A0A7R8Z2A7_HERIL</name>
<dbReference type="PANTHER" id="PTHR19143">
    <property type="entry name" value="FIBRINOGEN/TENASCIN/ANGIOPOEITIN"/>
    <property type="match status" value="1"/>
</dbReference>
<dbReference type="Gene3D" id="3.90.215.10">
    <property type="entry name" value="Gamma Fibrinogen, chain A, domain 1"/>
    <property type="match status" value="1"/>
</dbReference>
<dbReference type="OMA" id="SCCKRTD"/>
<dbReference type="InterPro" id="IPR002181">
    <property type="entry name" value="Fibrinogen_a/b/g_C_dom"/>
</dbReference>
<feature type="chain" id="PRO_5030604758" description="Fibrinogen C-terminal domain-containing protein" evidence="3">
    <location>
        <begin position="21"/>
        <end position="661"/>
    </location>
</feature>
<feature type="domain" description="Fibrinogen C-terminal" evidence="4">
    <location>
        <begin position="418"/>
        <end position="640"/>
    </location>
</feature>
<evidence type="ECO:0000313" key="5">
    <source>
        <dbReference type="EMBL" id="CAD7092793.1"/>
    </source>
</evidence>
<feature type="compositionally biased region" description="Acidic residues" evidence="2">
    <location>
        <begin position="401"/>
        <end position="412"/>
    </location>
</feature>
<dbReference type="CDD" id="cd00087">
    <property type="entry name" value="FReD"/>
    <property type="match status" value="1"/>
</dbReference>
<accession>A0A7R8Z2A7</accession>
<feature type="compositionally biased region" description="Basic and acidic residues" evidence="2">
    <location>
        <begin position="368"/>
        <end position="393"/>
    </location>
</feature>
<proteinExistence type="predicted"/>
<dbReference type="InterPro" id="IPR020837">
    <property type="entry name" value="Fibrinogen_CS"/>
</dbReference>
<dbReference type="PROSITE" id="PS00514">
    <property type="entry name" value="FIBRINOGEN_C_1"/>
    <property type="match status" value="1"/>
</dbReference>
<dbReference type="PROSITE" id="PS51406">
    <property type="entry name" value="FIBRINOGEN_C_2"/>
    <property type="match status" value="1"/>
</dbReference>
<evidence type="ECO:0000256" key="1">
    <source>
        <dbReference type="ARBA" id="ARBA00023157"/>
    </source>
</evidence>
<dbReference type="SMART" id="SM00186">
    <property type="entry name" value="FBG"/>
    <property type="match status" value="1"/>
</dbReference>
<dbReference type="Proteomes" id="UP000594454">
    <property type="component" value="Chromosome 6"/>
</dbReference>